<organism evidence="1 2">
    <name type="scientific">Marine Group I thaumarchaeote SCGC AAA799-E16</name>
    <dbReference type="NCBI Taxonomy" id="1502292"/>
    <lineage>
        <taxon>Archaea</taxon>
        <taxon>Nitrososphaerota</taxon>
        <taxon>Marine Group I</taxon>
    </lineage>
</organism>
<dbReference type="AlphaFoldDB" id="A0A081S7V2"/>
<keyword evidence="2" id="KW-1185">Reference proteome</keyword>
<protein>
    <submittedName>
        <fullName evidence="1">WavE lipopolysaccharide synthesi protein</fullName>
    </submittedName>
</protein>
<dbReference type="EMBL" id="JNVL01000002">
    <property type="protein sequence ID" value="KER07005.1"/>
    <property type="molecule type" value="Genomic_DNA"/>
</dbReference>
<comment type="caution">
    <text evidence="1">The sequence shown here is derived from an EMBL/GenBank/DDBJ whole genome shotgun (WGS) entry which is preliminary data.</text>
</comment>
<gene>
    <name evidence="1" type="ORF">AAA799E16_00155</name>
</gene>
<dbReference type="Proteomes" id="UP000028027">
    <property type="component" value="Unassembled WGS sequence"/>
</dbReference>
<evidence type="ECO:0000313" key="2">
    <source>
        <dbReference type="Proteomes" id="UP000028027"/>
    </source>
</evidence>
<sequence>MKVGILMQGNIRKWTAPIINEFHSLFPDAEIVLSTWNDENVSDIPCTVIQNKPPVPTHPYKTTKNNQIIGCQNALKEMKSDTILKCRPDAFIHNPDIFKIFWSENSSQKIMYPSIGIGAESREYWITDWAQLSSRETLEEFWNSIPLDDGSQYIPAEQYFTRHYVLDVKKDNDPWKVVHDRYFIRKNYYLDFQMELERFVNVESYQELLNTAYEVDDPIKYPSVNKSLKTTGI</sequence>
<proteinExistence type="predicted"/>
<name>A0A081S7V2_9ARCH</name>
<reference evidence="1 2" key="1">
    <citation type="submission" date="2014-06" db="EMBL/GenBank/DDBJ databases">
        <authorList>
            <person name="Ngugi D.K."/>
            <person name="Blom J."/>
            <person name="Alam I."/>
            <person name="Rashid M."/>
            <person name="Ba Alawi W."/>
            <person name="Zhang G."/>
            <person name="Hikmawan T."/>
            <person name="Guan Y."/>
            <person name="Antunes A."/>
            <person name="Siam R."/>
            <person name="Eldorry H."/>
            <person name="Bajic V."/>
            <person name="Stingl U."/>
        </authorList>
    </citation>
    <scope>NUCLEOTIDE SEQUENCE [LARGE SCALE GENOMIC DNA]</scope>
    <source>
        <strain evidence="1">SCGC AAA799-E16</strain>
    </source>
</reference>
<dbReference type="Pfam" id="PF07507">
    <property type="entry name" value="WavE"/>
    <property type="match status" value="1"/>
</dbReference>
<dbReference type="InterPro" id="IPR011122">
    <property type="entry name" value="WavE"/>
</dbReference>
<accession>A0A081S7V2</accession>
<evidence type="ECO:0000313" key="1">
    <source>
        <dbReference type="EMBL" id="KER07005.1"/>
    </source>
</evidence>